<dbReference type="Pfam" id="PF12146">
    <property type="entry name" value="Hydrolase_4"/>
    <property type="match status" value="1"/>
</dbReference>
<evidence type="ECO:0000313" key="3">
    <source>
        <dbReference type="Proteomes" id="UP000002866"/>
    </source>
</evidence>
<organism evidence="2 3">
    <name type="scientific">Henningerozyma blattae (strain ATCC 34711 / CBS 6284 / DSM 70876 / NBRC 10599 / NRRL Y-10934 / UCD 77-7)</name>
    <name type="common">Yeast</name>
    <name type="synonym">Tetrapisispora blattae</name>
    <dbReference type="NCBI Taxonomy" id="1071380"/>
    <lineage>
        <taxon>Eukaryota</taxon>
        <taxon>Fungi</taxon>
        <taxon>Dikarya</taxon>
        <taxon>Ascomycota</taxon>
        <taxon>Saccharomycotina</taxon>
        <taxon>Saccharomycetes</taxon>
        <taxon>Saccharomycetales</taxon>
        <taxon>Saccharomycetaceae</taxon>
        <taxon>Henningerozyma</taxon>
    </lineage>
</organism>
<dbReference type="SUPFAM" id="SSF53474">
    <property type="entry name" value="alpha/beta-Hydrolases"/>
    <property type="match status" value="1"/>
</dbReference>
<dbReference type="GO" id="GO:0047372">
    <property type="term" value="F:monoacylglycerol lipase activity"/>
    <property type="evidence" value="ECO:0007669"/>
    <property type="project" value="EnsemblFungi"/>
</dbReference>
<dbReference type="EMBL" id="HE806317">
    <property type="protein sequence ID" value="CCH59383.1"/>
    <property type="molecule type" value="Genomic_DNA"/>
</dbReference>
<proteinExistence type="predicted"/>
<dbReference type="GeneID" id="14493858"/>
<dbReference type="FunCoup" id="I2GZ31">
    <property type="interactions" value="422"/>
</dbReference>
<dbReference type="GO" id="GO:0016020">
    <property type="term" value="C:membrane"/>
    <property type="evidence" value="ECO:0007669"/>
    <property type="project" value="EnsemblFungi"/>
</dbReference>
<dbReference type="GO" id="GO:0005811">
    <property type="term" value="C:lipid droplet"/>
    <property type="evidence" value="ECO:0007669"/>
    <property type="project" value="EnsemblFungi"/>
</dbReference>
<dbReference type="RefSeq" id="XP_004178902.1">
    <property type="nucleotide sequence ID" value="XM_004178854.1"/>
</dbReference>
<dbReference type="OMA" id="SYEGWSH"/>
<dbReference type="PANTHER" id="PTHR11614">
    <property type="entry name" value="PHOSPHOLIPASE-RELATED"/>
    <property type="match status" value="1"/>
</dbReference>
<dbReference type="InterPro" id="IPR029058">
    <property type="entry name" value="AB_hydrolase_fold"/>
</dbReference>
<evidence type="ECO:0000259" key="1">
    <source>
        <dbReference type="Pfam" id="PF12146"/>
    </source>
</evidence>
<dbReference type="InterPro" id="IPR051044">
    <property type="entry name" value="MAG_DAG_Lipase"/>
</dbReference>
<dbReference type="Proteomes" id="UP000002866">
    <property type="component" value="Chromosome 2"/>
</dbReference>
<dbReference type="OrthoDB" id="10249433at2759"/>
<gene>
    <name evidence="2" type="primary">TBLA0B05550</name>
    <name evidence="2" type="ORF">TBLA_0B05550</name>
</gene>
<dbReference type="InParanoid" id="I2GZ31"/>
<sequence>MADTSYPYNPKTTVPKIKFEKFDNANFAYMLWESSLDITKARILLVHGFGEYTKIYYRMMDQLSSQGYESFFFDQRGSGETSPGKLKGKTNEHFTFSDLEHFVSKNLEECKKKNIKLFMWGHSMGGGICLNYACTGKSKDQFQGFIASGPLIILHPNSRPNKVTQMISPLLAKTMPNFTIDTGLNLEGITSDPTYREFLANDPMSVPLLGSFRQIYDFLERGKALYNNKDNRISKITKPIFIQHGKDDTINDPKGSQNFYDNCKFNDKRLVLYENGRHSILSLEIEEVFDKALSDLVEWLDAHL</sequence>
<dbReference type="Gene3D" id="3.40.50.1820">
    <property type="entry name" value="alpha/beta hydrolase"/>
    <property type="match status" value="1"/>
</dbReference>
<keyword evidence="3" id="KW-1185">Reference proteome</keyword>
<dbReference type="AlphaFoldDB" id="I2GZ31"/>
<dbReference type="GO" id="GO:0006641">
    <property type="term" value="P:triglyceride metabolic process"/>
    <property type="evidence" value="ECO:0007669"/>
    <property type="project" value="EnsemblFungi"/>
</dbReference>
<dbReference type="KEGG" id="tbl:TBLA_0B05550"/>
<dbReference type="STRING" id="1071380.I2GZ31"/>
<protein>
    <recommendedName>
        <fullName evidence="1">Serine aminopeptidase S33 domain-containing protein</fullName>
    </recommendedName>
</protein>
<dbReference type="HOGENOM" id="CLU_026209_5_2_1"/>
<reference evidence="2 3" key="1">
    <citation type="journal article" date="2011" name="Proc. Natl. Acad. Sci. U.S.A.">
        <title>Evolutionary erosion of yeast sex chromosomes by mating-type switching accidents.</title>
        <authorList>
            <person name="Gordon J.L."/>
            <person name="Armisen D."/>
            <person name="Proux-Wera E."/>
            <person name="Oheigeartaigh S.S."/>
            <person name="Byrne K.P."/>
            <person name="Wolfe K.H."/>
        </authorList>
    </citation>
    <scope>NUCLEOTIDE SEQUENCE [LARGE SCALE GENOMIC DNA]</scope>
    <source>
        <strain evidence="3">ATCC 34711 / CBS 6284 / DSM 70876 / NBRC 10599 / NRRL Y-10934 / UCD 77-7</strain>
    </source>
</reference>
<dbReference type="InterPro" id="IPR022742">
    <property type="entry name" value="Hydrolase_4"/>
</dbReference>
<feature type="domain" description="Serine aminopeptidase S33" evidence="1">
    <location>
        <begin position="39"/>
        <end position="281"/>
    </location>
</feature>
<name>I2GZ31_HENB6</name>
<accession>I2GZ31</accession>
<dbReference type="eggNOG" id="KOG1455">
    <property type="taxonomic scope" value="Eukaryota"/>
</dbReference>
<evidence type="ECO:0000313" key="2">
    <source>
        <dbReference type="EMBL" id="CCH59383.1"/>
    </source>
</evidence>